<evidence type="ECO:0000259" key="3">
    <source>
        <dbReference type="Pfam" id="PF08239"/>
    </source>
</evidence>
<dbReference type="Gene3D" id="2.30.30.40">
    <property type="entry name" value="SH3 Domains"/>
    <property type="match status" value="1"/>
</dbReference>
<feature type="coiled-coil region" evidence="1">
    <location>
        <begin position="28"/>
        <end position="118"/>
    </location>
</feature>
<feature type="domain" description="SH3b" evidence="3">
    <location>
        <begin position="148"/>
        <end position="199"/>
    </location>
</feature>
<evidence type="ECO:0000313" key="4">
    <source>
        <dbReference type="EMBL" id="ABU58323.1"/>
    </source>
</evidence>
<dbReference type="InterPro" id="IPR003646">
    <property type="entry name" value="SH3-like_bac-type"/>
</dbReference>
<dbReference type="Pfam" id="PF08239">
    <property type="entry name" value="SH3_3"/>
    <property type="match status" value="1"/>
</dbReference>
<gene>
    <name evidence="4" type="ordered locus">Rcas_2240</name>
</gene>
<dbReference type="KEGG" id="rca:Rcas_2240"/>
<dbReference type="Gene3D" id="1.10.287.1490">
    <property type="match status" value="1"/>
</dbReference>
<dbReference type="OrthoDB" id="161145at2"/>
<feature type="compositionally biased region" description="Basic and acidic residues" evidence="2">
    <location>
        <begin position="8"/>
        <end position="23"/>
    </location>
</feature>
<dbReference type="Proteomes" id="UP000000263">
    <property type="component" value="Chromosome"/>
</dbReference>
<dbReference type="AlphaFoldDB" id="A7NLE0"/>
<feature type="region of interest" description="Disordered" evidence="2">
    <location>
        <begin position="1"/>
        <end position="26"/>
    </location>
</feature>
<name>A7NLE0_ROSCS</name>
<dbReference type="EMBL" id="CP000804">
    <property type="protein sequence ID" value="ABU58323.1"/>
    <property type="molecule type" value="Genomic_DNA"/>
</dbReference>
<dbReference type="HOGENOM" id="CLU_1329973_0_0_0"/>
<accession>A7NLE0</accession>
<proteinExistence type="predicted"/>
<keyword evidence="5" id="KW-1185">Reference proteome</keyword>
<dbReference type="STRING" id="383372.Rcas_2240"/>
<dbReference type="RefSeq" id="WP_012120747.1">
    <property type="nucleotide sequence ID" value="NC_009767.1"/>
</dbReference>
<sequence length="204" mass="21899">MGLGPLFGKDKDKTEEEKSEQQKIGETIKNLSDRIYELQKQLNQRTSEIDQLTMQLAEAQKQAEAARGAASAERLTVAATQEALHDANARVRELEAQIGQLAKEKAAMEEQAKSASAAVAELAGSKPGLAVGATAWVQKAGGKNLRRRSAPGLHSQVHDGLAPGTQLTLLEGPVAADGYHWWRIRAADGREGWVAGEELVTAPE</sequence>
<organism evidence="4 5">
    <name type="scientific">Roseiflexus castenholzii (strain DSM 13941 / HLO8)</name>
    <dbReference type="NCBI Taxonomy" id="383372"/>
    <lineage>
        <taxon>Bacteria</taxon>
        <taxon>Bacillati</taxon>
        <taxon>Chloroflexota</taxon>
        <taxon>Chloroflexia</taxon>
        <taxon>Chloroflexales</taxon>
        <taxon>Roseiflexineae</taxon>
        <taxon>Roseiflexaceae</taxon>
        <taxon>Roseiflexus</taxon>
    </lineage>
</organism>
<dbReference type="eggNOG" id="COG3103">
    <property type="taxonomic scope" value="Bacteria"/>
</dbReference>
<keyword evidence="1" id="KW-0175">Coiled coil</keyword>
<evidence type="ECO:0000313" key="5">
    <source>
        <dbReference type="Proteomes" id="UP000000263"/>
    </source>
</evidence>
<evidence type="ECO:0000256" key="1">
    <source>
        <dbReference type="SAM" id="Coils"/>
    </source>
</evidence>
<reference evidence="4 5" key="1">
    <citation type="submission" date="2007-08" db="EMBL/GenBank/DDBJ databases">
        <title>Complete sequence of Roseiflexus castenholzii DSM 13941.</title>
        <authorList>
            <consortium name="US DOE Joint Genome Institute"/>
            <person name="Copeland A."/>
            <person name="Lucas S."/>
            <person name="Lapidus A."/>
            <person name="Barry K."/>
            <person name="Glavina del Rio T."/>
            <person name="Dalin E."/>
            <person name="Tice H."/>
            <person name="Pitluck S."/>
            <person name="Thompson L.S."/>
            <person name="Brettin T."/>
            <person name="Bruce D."/>
            <person name="Detter J.C."/>
            <person name="Han C."/>
            <person name="Tapia R."/>
            <person name="Schmutz J."/>
            <person name="Larimer F."/>
            <person name="Land M."/>
            <person name="Hauser L."/>
            <person name="Kyrpides N."/>
            <person name="Mikhailova N."/>
            <person name="Bryant D.A."/>
            <person name="Hanada S."/>
            <person name="Tsukatani Y."/>
            <person name="Richardson P."/>
        </authorList>
    </citation>
    <scope>NUCLEOTIDE SEQUENCE [LARGE SCALE GENOMIC DNA]</scope>
    <source>
        <strain evidence="5">DSM 13941 / HLO8</strain>
    </source>
</reference>
<protein>
    <submittedName>
        <fullName evidence="4">SH3 type 3 domain protein</fullName>
    </submittedName>
</protein>
<evidence type="ECO:0000256" key="2">
    <source>
        <dbReference type="SAM" id="MobiDB-lite"/>
    </source>
</evidence>